<dbReference type="AlphaFoldDB" id="A0A6J6GCY8"/>
<reference evidence="1" key="1">
    <citation type="submission" date="2020-05" db="EMBL/GenBank/DDBJ databases">
        <authorList>
            <person name="Chiriac C."/>
            <person name="Salcher M."/>
            <person name="Ghai R."/>
            <person name="Kavagutti S V."/>
        </authorList>
    </citation>
    <scope>NUCLEOTIDE SEQUENCE</scope>
</reference>
<dbReference type="InterPro" id="IPR023214">
    <property type="entry name" value="HAD_sf"/>
</dbReference>
<dbReference type="NCBIfam" id="TIGR01460">
    <property type="entry name" value="HAD-SF-IIA"/>
    <property type="match status" value="1"/>
</dbReference>
<dbReference type="GO" id="GO:0005737">
    <property type="term" value="C:cytoplasm"/>
    <property type="evidence" value="ECO:0007669"/>
    <property type="project" value="TreeGrafter"/>
</dbReference>
<dbReference type="InterPro" id="IPR036412">
    <property type="entry name" value="HAD-like_sf"/>
</dbReference>
<dbReference type="Gene3D" id="3.40.50.1000">
    <property type="entry name" value="HAD superfamily/HAD-like"/>
    <property type="match status" value="2"/>
</dbReference>
<organism evidence="1">
    <name type="scientific">freshwater metagenome</name>
    <dbReference type="NCBI Taxonomy" id="449393"/>
    <lineage>
        <taxon>unclassified sequences</taxon>
        <taxon>metagenomes</taxon>
        <taxon>ecological metagenomes</taxon>
    </lineage>
</organism>
<proteinExistence type="predicted"/>
<dbReference type="PANTHER" id="PTHR19288:SF46">
    <property type="entry name" value="HALOACID DEHALOGENASE-LIKE HYDROLASE DOMAIN-CONTAINING PROTEIN 2"/>
    <property type="match status" value="1"/>
</dbReference>
<sequence>MNKTETPSVVLCDLDGVVWLAHQPIAGSVEAIASLRDAGVRVVFVTNNSFSTYNEQVAALAAIGVPAEGNIVTSAMSAATAMKPSWRVLVCGGKGLIEEVSRVVSEVVVAYEQPETAGPFDAVVVGFHREFNFQVLSDALTAVRGGAVLIGSNDDPTYPTPNGPIPGGGSILAAIEKASGVQAMVTGKPYQPMANLVSELCVGVASESMVMVGDRIDTDGGFAHTMGARFAMVLSGVTDAGQVGVDADYVCGDLAAVAETLLGE</sequence>
<name>A0A6J6GCY8_9ZZZZ</name>
<protein>
    <submittedName>
        <fullName evidence="1">Unannotated protein</fullName>
    </submittedName>
</protein>
<evidence type="ECO:0000313" key="1">
    <source>
        <dbReference type="EMBL" id="CAB4596975.1"/>
    </source>
</evidence>
<gene>
    <name evidence="1" type="ORF">UFOPK1808_00501</name>
</gene>
<dbReference type="GO" id="GO:0016791">
    <property type="term" value="F:phosphatase activity"/>
    <property type="evidence" value="ECO:0007669"/>
    <property type="project" value="TreeGrafter"/>
</dbReference>
<dbReference type="EMBL" id="CAEZUL010000039">
    <property type="protein sequence ID" value="CAB4596975.1"/>
    <property type="molecule type" value="Genomic_DNA"/>
</dbReference>
<dbReference type="Pfam" id="PF13344">
    <property type="entry name" value="Hydrolase_6"/>
    <property type="match status" value="1"/>
</dbReference>
<dbReference type="InterPro" id="IPR006357">
    <property type="entry name" value="HAD-SF_hydro_IIA"/>
</dbReference>
<dbReference type="SUPFAM" id="SSF56784">
    <property type="entry name" value="HAD-like"/>
    <property type="match status" value="1"/>
</dbReference>
<accession>A0A6J6GCY8</accession>
<dbReference type="Pfam" id="PF13242">
    <property type="entry name" value="Hydrolase_like"/>
    <property type="match status" value="1"/>
</dbReference>
<dbReference type="PANTHER" id="PTHR19288">
    <property type="entry name" value="4-NITROPHENYLPHOSPHATASE-RELATED"/>
    <property type="match status" value="1"/>
</dbReference>